<evidence type="ECO:0000313" key="1">
    <source>
        <dbReference type="EMBL" id="KAF5406024.1"/>
    </source>
</evidence>
<organism evidence="1 2">
    <name type="scientific">Paragonimus heterotremus</name>
    <dbReference type="NCBI Taxonomy" id="100268"/>
    <lineage>
        <taxon>Eukaryota</taxon>
        <taxon>Metazoa</taxon>
        <taxon>Spiralia</taxon>
        <taxon>Lophotrochozoa</taxon>
        <taxon>Platyhelminthes</taxon>
        <taxon>Trematoda</taxon>
        <taxon>Digenea</taxon>
        <taxon>Plagiorchiida</taxon>
        <taxon>Troglotremata</taxon>
        <taxon>Troglotrematidae</taxon>
        <taxon>Paragonimus</taxon>
    </lineage>
</organism>
<evidence type="ECO:0000313" key="2">
    <source>
        <dbReference type="Proteomes" id="UP000748531"/>
    </source>
</evidence>
<accession>A0A8J4TJ86</accession>
<protein>
    <submittedName>
        <fullName evidence="1">Uncharacterized protein</fullName>
    </submittedName>
</protein>
<reference evidence="1" key="1">
    <citation type="submission" date="2019-05" db="EMBL/GenBank/DDBJ databases">
        <title>Annotation for the trematode Paragonimus heterotremus.</title>
        <authorList>
            <person name="Choi Y.-J."/>
        </authorList>
    </citation>
    <scope>NUCLEOTIDE SEQUENCE</scope>
    <source>
        <strain evidence="1">LC</strain>
    </source>
</reference>
<dbReference type="Proteomes" id="UP000748531">
    <property type="component" value="Unassembled WGS sequence"/>
</dbReference>
<dbReference type="OrthoDB" id="6247498at2759"/>
<dbReference type="AlphaFoldDB" id="A0A8J4TJ86"/>
<name>A0A8J4TJ86_9TREM</name>
<proteinExistence type="predicted"/>
<dbReference type="EMBL" id="LUCH01000124">
    <property type="protein sequence ID" value="KAF5406024.1"/>
    <property type="molecule type" value="Genomic_DNA"/>
</dbReference>
<sequence>MNAFHIHTIQSQESGLSVHVELTNVRLLPEYTDVFYESSDNGIVLDTSRRSNMHHWRAPLQAIRETRCRHPLPKQYYLTMHPYLDRHTTAQRRFCVSKSVPLAYEQIYQRICPDGLPHGSAFFDRSINGQCTQNVSFLSFCPAHLSFTCLKSLYEKLS</sequence>
<comment type="caution">
    <text evidence="1">The sequence shown here is derived from an EMBL/GenBank/DDBJ whole genome shotgun (WGS) entry which is preliminary data.</text>
</comment>
<keyword evidence="2" id="KW-1185">Reference proteome</keyword>
<gene>
    <name evidence="1" type="ORF">PHET_00433</name>
</gene>